<feature type="transmembrane region" description="Helical" evidence="2">
    <location>
        <begin position="90"/>
        <end position="114"/>
    </location>
</feature>
<evidence type="ECO:0000256" key="2">
    <source>
        <dbReference type="SAM" id="Phobius"/>
    </source>
</evidence>
<keyword evidence="2" id="KW-0472">Membrane</keyword>
<organism evidence="3">
    <name type="scientific">Jonesiaceae bacterium BS-20</name>
    <dbReference type="NCBI Taxonomy" id="3120821"/>
    <lineage>
        <taxon>Bacteria</taxon>
        <taxon>Bacillati</taxon>
        <taxon>Actinomycetota</taxon>
        <taxon>Actinomycetes</taxon>
        <taxon>Micrococcales</taxon>
        <taxon>Jonesiaceae</taxon>
    </lineage>
</organism>
<feature type="transmembrane region" description="Helical" evidence="2">
    <location>
        <begin position="147"/>
        <end position="171"/>
    </location>
</feature>
<protein>
    <submittedName>
        <fullName evidence="3">EscU/YscU/HrcU family type III secretion system export apparatus switch protein</fullName>
    </submittedName>
</protein>
<accession>A0AAU7DXY7</accession>
<reference evidence="3" key="1">
    <citation type="submission" date="2024-02" db="EMBL/GenBank/DDBJ databases">
        <title>Tomenella chthoni gen. nov. sp. nov., a member of the family Jonesiaceae isolated from bat guano.</title>
        <authorList>
            <person name="Miller S.L."/>
            <person name="King J."/>
            <person name="Sankaranarayanan K."/>
            <person name="Lawson P.A."/>
        </authorList>
    </citation>
    <scope>NUCLEOTIDE SEQUENCE</scope>
    <source>
        <strain evidence="3">BS-20</strain>
    </source>
</reference>
<feature type="region of interest" description="Disordered" evidence="1">
    <location>
        <begin position="220"/>
        <end position="242"/>
    </location>
</feature>
<dbReference type="PRINTS" id="PR00950">
    <property type="entry name" value="TYPE3IMSPROT"/>
</dbReference>
<keyword evidence="2" id="KW-0812">Transmembrane</keyword>
<sequence>MSEQSGEDRSEKATPKRMKEVRKDGSLQKSQDLSAWLGIGAAVVMLPMAFGQITDAAVNATQHLATIVRSPDPALAMTFLSQALQSVLPALAPMLAAGVIAAIVANAATGGIHISTKKLKPTFKQFDLLKGVKQKFGTQALWQGVKALLKTVVVGAVLYSVIQQLMPVLLSAGGLQLSAILEAAGNGINKLLWTAIAAGVVLAIVDVFVVMRRNRKKTRMTKKEIKDENKNTEGDPHVKGQIKSRQLAMSRNRMISNVADADVVVVNPTHVAVALKYVAGQGAPKLVAKGKGLIADKIRSEAQKHGVPMVSDIPLARALHQHCELDREVPEQLFNAVAQVLAFVMFLKNAVPPAQRSTP</sequence>
<gene>
    <name evidence="3" type="ORF">V5R04_02685</name>
</gene>
<dbReference type="PANTHER" id="PTHR30531">
    <property type="entry name" value="FLAGELLAR BIOSYNTHETIC PROTEIN FLHB"/>
    <property type="match status" value="1"/>
</dbReference>
<dbReference type="InterPro" id="IPR029025">
    <property type="entry name" value="T3SS_substrate_exporter_C"/>
</dbReference>
<evidence type="ECO:0000256" key="1">
    <source>
        <dbReference type="SAM" id="MobiDB-lite"/>
    </source>
</evidence>
<feature type="transmembrane region" description="Helical" evidence="2">
    <location>
        <begin position="191"/>
        <end position="211"/>
    </location>
</feature>
<feature type="transmembrane region" description="Helical" evidence="2">
    <location>
        <begin position="33"/>
        <end position="53"/>
    </location>
</feature>
<proteinExistence type="predicted"/>
<dbReference type="PANTHER" id="PTHR30531:SF12">
    <property type="entry name" value="FLAGELLAR BIOSYNTHETIC PROTEIN FLHB"/>
    <property type="match status" value="1"/>
</dbReference>
<feature type="region of interest" description="Disordered" evidence="1">
    <location>
        <begin position="1"/>
        <end position="26"/>
    </location>
</feature>
<evidence type="ECO:0000313" key="3">
    <source>
        <dbReference type="EMBL" id="XBH22152.1"/>
    </source>
</evidence>
<dbReference type="GO" id="GO:0005886">
    <property type="term" value="C:plasma membrane"/>
    <property type="evidence" value="ECO:0007669"/>
    <property type="project" value="TreeGrafter"/>
</dbReference>
<dbReference type="InterPro" id="IPR006135">
    <property type="entry name" value="T3SS_substrate_exporter"/>
</dbReference>
<dbReference type="EMBL" id="CP146203">
    <property type="protein sequence ID" value="XBH22152.1"/>
    <property type="molecule type" value="Genomic_DNA"/>
</dbReference>
<dbReference type="SUPFAM" id="SSF160544">
    <property type="entry name" value="EscU C-terminal domain-like"/>
    <property type="match status" value="1"/>
</dbReference>
<dbReference type="Gene3D" id="3.40.1690.10">
    <property type="entry name" value="secretion proteins EscU"/>
    <property type="match status" value="1"/>
</dbReference>
<dbReference type="Pfam" id="PF01312">
    <property type="entry name" value="Bac_export_2"/>
    <property type="match status" value="1"/>
</dbReference>
<keyword evidence="2" id="KW-1133">Transmembrane helix</keyword>
<feature type="compositionally biased region" description="Basic and acidic residues" evidence="1">
    <location>
        <begin position="221"/>
        <end position="238"/>
    </location>
</feature>
<dbReference type="GO" id="GO:0009306">
    <property type="term" value="P:protein secretion"/>
    <property type="evidence" value="ECO:0007669"/>
    <property type="project" value="InterPro"/>
</dbReference>
<dbReference type="AlphaFoldDB" id="A0AAU7DXY7"/>
<name>A0AAU7DXY7_9MICO</name>